<feature type="region of interest" description="Disordered" evidence="1">
    <location>
        <begin position="1"/>
        <end position="24"/>
    </location>
</feature>
<evidence type="ECO:0000313" key="2">
    <source>
        <dbReference type="EMBL" id="GAA2318955.1"/>
    </source>
</evidence>
<evidence type="ECO:0000256" key="1">
    <source>
        <dbReference type="SAM" id="MobiDB-lite"/>
    </source>
</evidence>
<reference evidence="2 3" key="1">
    <citation type="journal article" date="2019" name="Int. J. Syst. Evol. Microbiol.">
        <title>The Global Catalogue of Microorganisms (GCM) 10K type strain sequencing project: providing services to taxonomists for standard genome sequencing and annotation.</title>
        <authorList>
            <consortium name="The Broad Institute Genomics Platform"/>
            <consortium name="The Broad Institute Genome Sequencing Center for Infectious Disease"/>
            <person name="Wu L."/>
            <person name="Ma J."/>
        </authorList>
    </citation>
    <scope>NUCLEOTIDE SEQUENCE [LARGE SCALE GENOMIC DNA]</scope>
    <source>
        <strain evidence="2 3">JCM 6238</strain>
    </source>
</reference>
<proteinExistence type="predicted"/>
<dbReference type="EMBL" id="BAAASX010000001">
    <property type="protein sequence ID" value="GAA2318955.1"/>
    <property type="molecule type" value="Genomic_DNA"/>
</dbReference>
<comment type="caution">
    <text evidence="2">The sequence shown here is derived from an EMBL/GenBank/DDBJ whole genome shotgun (WGS) entry which is preliminary data.</text>
</comment>
<gene>
    <name evidence="2" type="ORF">GCM10010403_04970</name>
</gene>
<keyword evidence="3" id="KW-1185">Reference proteome</keyword>
<protein>
    <submittedName>
        <fullName evidence="2">Uncharacterized protein</fullName>
    </submittedName>
</protein>
<evidence type="ECO:0000313" key="3">
    <source>
        <dbReference type="Proteomes" id="UP001501584"/>
    </source>
</evidence>
<name>A0ABN3F838_9ACTN</name>
<sequence>MSLQAEATGRPAAPAAPRPATLNRERRLKGAVEEGMDMEEVLSGEVGGALPDWTGADRCVRFVKRDCRAVCERVRR</sequence>
<feature type="compositionally biased region" description="Low complexity" evidence="1">
    <location>
        <begin position="10"/>
        <end position="20"/>
    </location>
</feature>
<dbReference type="Proteomes" id="UP001501584">
    <property type="component" value="Unassembled WGS sequence"/>
</dbReference>
<organism evidence="2 3">
    <name type="scientific">Glycomyces rutgersensis</name>
    <dbReference type="NCBI Taxonomy" id="58115"/>
    <lineage>
        <taxon>Bacteria</taxon>
        <taxon>Bacillati</taxon>
        <taxon>Actinomycetota</taxon>
        <taxon>Actinomycetes</taxon>
        <taxon>Glycomycetales</taxon>
        <taxon>Glycomycetaceae</taxon>
        <taxon>Glycomyces</taxon>
    </lineage>
</organism>
<accession>A0ABN3F838</accession>